<evidence type="ECO:0008006" key="3">
    <source>
        <dbReference type="Google" id="ProtNLM"/>
    </source>
</evidence>
<sequence length="41" mass="4807">MLTIYPTKRGEWPTRDVFESVGQGSTLLLIAADIRQYERYM</sequence>
<accession>A0AAV3BGT4</accession>
<proteinExistence type="predicted"/>
<name>A0AAV3BGT4_YERPE</name>
<comment type="caution">
    <text evidence="1">The sequence shown here is derived from an EMBL/GenBank/DDBJ whole genome shotgun (WGS) entry which is preliminary data.</text>
</comment>
<dbReference type="EMBL" id="AAOS02000017">
    <property type="protein sequence ID" value="EDR31854.1"/>
    <property type="molecule type" value="Genomic_DNA"/>
</dbReference>
<organism evidence="1 2">
    <name type="scientific">Yersinia pestis biovar Orientalis str. IP275</name>
    <dbReference type="NCBI Taxonomy" id="373665"/>
    <lineage>
        <taxon>Bacteria</taxon>
        <taxon>Pseudomonadati</taxon>
        <taxon>Pseudomonadota</taxon>
        <taxon>Gammaproteobacteria</taxon>
        <taxon>Enterobacterales</taxon>
        <taxon>Yersiniaceae</taxon>
        <taxon>Yersinia</taxon>
    </lineage>
</organism>
<evidence type="ECO:0000313" key="1">
    <source>
        <dbReference type="EMBL" id="EDR31854.1"/>
    </source>
</evidence>
<reference evidence="1 2" key="2">
    <citation type="submission" date="2010-03" db="EMBL/GenBank/DDBJ databases">
        <authorList>
            <person name="Payne S.H."/>
            <person name="Sutton G.G."/>
        </authorList>
    </citation>
    <scope>NUCLEOTIDE SEQUENCE [LARGE SCALE GENOMIC DNA]</scope>
    <source>
        <strain evidence="1 2">IP275</strain>
    </source>
</reference>
<gene>
    <name evidence="1" type="ORF">YPIP275_0723</name>
</gene>
<dbReference type="AlphaFoldDB" id="A0AAV3BGT4"/>
<reference evidence="1 2" key="1">
    <citation type="submission" date="2008-01" db="EMBL/GenBank/DDBJ databases">
        <title>Yersinia pestis Strain IP275 project at JCVI/TIGR.</title>
        <authorList>
            <person name="Ravel J."/>
            <person name="Eppinger M."/>
            <person name="Fricke W.F."/>
            <person name="Rosovitz M."/>
            <person name="Lindler L.E."/>
            <person name="Bearden S."/>
            <person name="Shriefer M."/>
        </authorList>
    </citation>
    <scope>NUCLEOTIDE SEQUENCE [LARGE SCALE GENOMIC DNA]</scope>
    <source>
        <strain evidence="1 2">IP275</strain>
    </source>
</reference>
<protein>
    <recommendedName>
        <fullName evidence="3">Transposase</fullName>
    </recommendedName>
</protein>
<dbReference type="Proteomes" id="UP000004430">
    <property type="component" value="Unassembled WGS sequence"/>
</dbReference>
<evidence type="ECO:0000313" key="2">
    <source>
        <dbReference type="Proteomes" id="UP000004430"/>
    </source>
</evidence>